<proteinExistence type="predicted"/>
<name>A0A183QFY2_9TREM</name>
<accession>A0A183QFY2</accession>
<reference evidence="2 3" key="2">
    <citation type="submission" date="2023-11" db="UniProtKB">
        <authorList>
            <consortium name="WormBaseParasite"/>
        </authorList>
    </citation>
    <scope>IDENTIFICATION</scope>
</reference>
<evidence type="ECO:0000313" key="3">
    <source>
        <dbReference type="WBParaSite" id="SRDH1_49390.2"/>
    </source>
</evidence>
<dbReference type="WBParaSite" id="SRDH1_49390.1">
    <property type="protein sequence ID" value="SRDH1_49390.1"/>
    <property type="gene ID" value="SRDH1_49390"/>
</dbReference>
<keyword evidence="1" id="KW-1185">Reference proteome</keyword>
<evidence type="ECO:0000313" key="1">
    <source>
        <dbReference type="Proteomes" id="UP000050792"/>
    </source>
</evidence>
<sequence>MDNLDEFLTSIFANEELGKIRSKSDINEQFITYLVDKCKSLDPKSVSFNNDVKFSAFIFGFVGCLKACYVYSSDHTAEFADRYEACKELDTMPSNEKPSGFLSSLFATQCWFFSVIKLNFSKAELVKASLFGLACKELMSLAEVADNLGESFSLPIWKFGSSIMKQFKCEIRNYARETSRNGDKSFENDPKSFFGSILNSIVHSLRHYYNKCRIAYLGGVKSNEMNVKNTENNIQMLNLLSRIFTFCIREFTKEILTTDINSQAVVTFMDWLSWTVNVSYAGGLYPLGSKFPVKIGEEINNSFFLSIDIILSHMITLHPPYESQEDCSVFIQAISHSDFDAPVICRIYGKILSNISQHPSFYPRWMNDTFNIYNKLFEACEKIDLSGKNDGTDDKKYPCSAEFYTTLLQQICASVCGLSMVCFPYLETALLSSVLSEHPLVHLLAMDVWCFVARYGTGDLCLHYVTLLTNIVNKVARKLQMKNCMNESQSLSLSHTVSRLSHLLSRLIVFLTPKQQSVYLHQNSIKFIHMNSNTDLISSTSGSLIWYYAPIPISRLQKVSTSIIEQQVNERILNLDKLFDLTNMTVNSSQISYLLIEVCLALRLFSCLSDPQKNPCKRIIVKCIHFLLQYHLTNAVMENCSHPHSSTFLKFWTLQPISAVLVCLSIWFPKLCTISLNDPNLRPDTEILKDLVRLSFYSDSTSPVLPICSFSIYNTWNSWLNCSITQGYLQTWFEQLRVNINHFESKVQGDPIGEDVFKSLRKRMDSISLTKHTVHSPQLGRIPSGSCFNIDNNNFINNDGDDDVVITKCLHDMSSVINRLKSVWPPKGPNKSVQFNEARNILNNLSNFVYTT</sequence>
<dbReference type="PANTHER" id="PTHR16071">
    <property type="entry name" value="CHROMOSOME 1 OPEN READING FRAME 112"/>
    <property type="match status" value="1"/>
</dbReference>
<dbReference type="WBParaSite" id="SRDH1_49390.2">
    <property type="protein sequence ID" value="SRDH1_49390.2"/>
    <property type="gene ID" value="SRDH1_49390"/>
</dbReference>
<dbReference type="InterPro" id="IPR027902">
    <property type="entry name" value="DUF4487"/>
</dbReference>
<organism evidence="1 2">
    <name type="scientific">Schistosoma rodhaini</name>
    <dbReference type="NCBI Taxonomy" id="6188"/>
    <lineage>
        <taxon>Eukaryota</taxon>
        <taxon>Metazoa</taxon>
        <taxon>Spiralia</taxon>
        <taxon>Lophotrochozoa</taxon>
        <taxon>Platyhelminthes</taxon>
        <taxon>Trematoda</taxon>
        <taxon>Digenea</taxon>
        <taxon>Strigeidida</taxon>
        <taxon>Schistosomatoidea</taxon>
        <taxon>Schistosomatidae</taxon>
        <taxon>Schistosoma</taxon>
    </lineage>
</organism>
<dbReference type="Pfam" id="PF14868">
    <property type="entry name" value="DUF4487"/>
    <property type="match status" value="1"/>
</dbReference>
<dbReference type="PANTHER" id="PTHR16071:SF2">
    <property type="entry name" value="FIGNL1-INTERACTING REGULATOR OF RECOMBINATION AND MITOSIS"/>
    <property type="match status" value="1"/>
</dbReference>
<protein>
    <submittedName>
        <fullName evidence="2 3">Non-specific serine/threonine protein kinase</fullName>
    </submittedName>
</protein>
<reference evidence="1" key="1">
    <citation type="submission" date="2022-06" db="EMBL/GenBank/DDBJ databases">
        <authorList>
            <person name="Berger JAMES D."/>
            <person name="Berger JAMES D."/>
        </authorList>
    </citation>
    <scope>NUCLEOTIDE SEQUENCE [LARGE SCALE GENOMIC DNA]</scope>
</reference>
<dbReference type="AlphaFoldDB" id="A0A183QFY2"/>
<dbReference type="Proteomes" id="UP000050792">
    <property type="component" value="Unassembled WGS sequence"/>
</dbReference>
<evidence type="ECO:0000313" key="2">
    <source>
        <dbReference type="WBParaSite" id="SRDH1_49390.1"/>
    </source>
</evidence>